<evidence type="ECO:0000313" key="2">
    <source>
        <dbReference type="Proteomes" id="UP001597182"/>
    </source>
</evidence>
<evidence type="ECO:0000313" key="1">
    <source>
        <dbReference type="EMBL" id="MFD1237387.1"/>
    </source>
</evidence>
<proteinExistence type="predicted"/>
<sequence length="98" mass="10994">MTACRHPETDPMPNDVEHLETRWTSRDGDDVARDVSLTFGTCTTSGHLMASVVLWDLEDHDPDHPGAPRATGWHPLEPVHYDTVPTRLTTEQLHRSGL</sequence>
<dbReference type="RefSeq" id="WP_379653279.1">
    <property type="nucleotide sequence ID" value="NZ_JBHTMB010000287.1"/>
</dbReference>
<comment type="caution">
    <text evidence="1">The sequence shown here is derived from an EMBL/GenBank/DDBJ whole genome shotgun (WGS) entry which is preliminary data.</text>
</comment>
<dbReference type="EMBL" id="JBHTMB010000287">
    <property type="protein sequence ID" value="MFD1237387.1"/>
    <property type="molecule type" value="Genomic_DNA"/>
</dbReference>
<gene>
    <name evidence="1" type="ORF">ACFQ34_29240</name>
</gene>
<accession>A0ABW3VQ51</accession>
<protein>
    <submittedName>
        <fullName evidence="1">Uncharacterized protein</fullName>
    </submittedName>
</protein>
<keyword evidence="2" id="KW-1185">Reference proteome</keyword>
<reference evidence="2" key="1">
    <citation type="journal article" date="2019" name="Int. J. Syst. Evol. Microbiol.">
        <title>The Global Catalogue of Microorganisms (GCM) 10K type strain sequencing project: providing services to taxonomists for standard genome sequencing and annotation.</title>
        <authorList>
            <consortium name="The Broad Institute Genomics Platform"/>
            <consortium name="The Broad Institute Genome Sequencing Center for Infectious Disease"/>
            <person name="Wu L."/>
            <person name="Ma J."/>
        </authorList>
    </citation>
    <scope>NUCLEOTIDE SEQUENCE [LARGE SCALE GENOMIC DNA]</scope>
    <source>
        <strain evidence="2">CCUG 49018</strain>
    </source>
</reference>
<organism evidence="1 2">
    <name type="scientific">Pseudonocardia benzenivorans</name>
    <dbReference type="NCBI Taxonomy" id="228005"/>
    <lineage>
        <taxon>Bacteria</taxon>
        <taxon>Bacillati</taxon>
        <taxon>Actinomycetota</taxon>
        <taxon>Actinomycetes</taxon>
        <taxon>Pseudonocardiales</taxon>
        <taxon>Pseudonocardiaceae</taxon>
        <taxon>Pseudonocardia</taxon>
    </lineage>
</organism>
<dbReference type="Proteomes" id="UP001597182">
    <property type="component" value="Unassembled WGS sequence"/>
</dbReference>
<name>A0ABW3VQ51_9PSEU</name>